<dbReference type="RefSeq" id="WP_058482511.1">
    <property type="nucleotide sequence ID" value="NZ_CAAAII010000013.1"/>
</dbReference>
<proteinExistence type="predicted"/>
<dbReference type="Proteomes" id="UP000054877">
    <property type="component" value="Unassembled WGS sequence"/>
</dbReference>
<gene>
    <name evidence="1" type="ORF">Lspi_0564</name>
</gene>
<name>A0A0W0Z8P6_LEGSP</name>
<dbReference type="STRING" id="452.Lspi_0564"/>
<comment type="caution">
    <text evidence="1">The sequence shown here is derived from an EMBL/GenBank/DDBJ whole genome shotgun (WGS) entry which is preliminary data.</text>
</comment>
<reference evidence="1 2" key="1">
    <citation type="submission" date="2015-11" db="EMBL/GenBank/DDBJ databases">
        <title>Genomic analysis of 38 Legionella species identifies large and diverse effector repertoires.</title>
        <authorList>
            <person name="Burstein D."/>
            <person name="Amaro F."/>
            <person name="Zusman T."/>
            <person name="Lifshitz Z."/>
            <person name="Cohen O."/>
            <person name="Gilbert J.A."/>
            <person name="Pupko T."/>
            <person name="Shuman H.A."/>
            <person name="Segal G."/>
        </authorList>
    </citation>
    <scope>NUCLEOTIDE SEQUENCE [LARGE SCALE GENOMIC DNA]</scope>
    <source>
        <strain evidence="1 2">Mt.St.Helens-9</strain>
    </source>
</reference>
<protein>
    <submittedName>
        <fullName evidence="1">Uncharacterized protein</fullName>
    </submittedName>
</protein>
<dbReference type="AlphaFoldDB" id="A0A0W0Z8P6"/>
<organism evidence="1 2">
    <name type="scientific">Legionella spiritensis</name>
    <dbReference type="NCBI Taxonomy" id="452"/>
    <lineage>
        <taxon>Bacteria</taxon>
        <taxon>Pseudomonadati</taxon>
        <taxon>Pseudomonadota</taxon>
        <taxon>Gammaproteobacteria</taxon>
        <taxon>Legionellales</taxon>
        <taxon>Legionellaceae</taxon>
        <taxon>Legionella</taxon>
    </lineage>
</organism>
<sequence>MTMNDSSINDMEALVQQTDQALSGVSSILEAVLADADNLDMSDVPPEFQIHTLQYILQFRLDMQNVLSRLVNLEQTLLQVLGIGPQYSATANLERLAFALGNEDLHQLLYALNELVSSLLKIAYRYRKNHEHTSKTAHRVSTGYKTFSRGLQKASDQQKKALALLEKLGNRLGELNKRAAIGPIFDHIAALRGPVSQFFQAIQHGMTLSAQLYQKMNAGKQFDHQLSKILKQAEQVLQQIPAAVSHHQLFTPVKAHTNERLEKRAAEKRLGHFFGH</sequence>
<dbReference type="PATRIC" id="fig|452.5.peg.622"/>
<dbReference type="EMBL" id="LNYX01000006">
    <property type="protein sequence ID" value="KTD65490.1"/>
    <property type="molecule type" value="Genomic_DNA"/>
</dbReference>
<evidence type="ECO:0000313" key="2">
    <source>
        <dbReference type="Proteomes" id="UP000054877"/>
    </source>
</evidence>
<keyword evidence="2" id="KW-1185">Reference proteome</keyword>
<accession>A0A0W0Z8P6</accession>
<evidence type="ECO:0000313" key="1">
    <source>
        <dbReference type="EMBL" id="KTD65490.1"/>
    </source>
</evidence>